<organism evidence="2 3">
    <name type="scientific">Trifolium medium</name>
    <dbReference type="NCBI Taxonomy" id="97028"/>
    <lineage>
        <taxon>Eukaryota</taxon>
        <taxon>Viridiplantae</taxon>
        <taxon>Streptophyta</taxon>
        <taxon>Embryophyta</taxon>
        <taxon>Tracheophyta</taxon>
        <taxon>Spermatophyta</taxon>
        <taxon>Magnoliopsida</taxon>
        <taxon>eudicotyledons</taxon>
        <taxon>Gunneridae</taxon>
        <taxon>Pentapetalae</taxon>
        <taxon>rosids</taxon>
        <taxon>fabids</taxon>
        <taxon>Fabales</taxon>
        <taxon>Fabaceae</taxon>
        <taxon>Papilionoideae</taxon>
        <taxon>50 kb inversion clade</taxon>
        <taxon>NPAAA clade</taxon>
        <taxon>Hologalegina</taxon>
        <taxon>IRL clade</taxon>
        <taxon>Trifolieae</taxon>
        <taxon>Trifolium</taxon>
    </lineage>
</organism>
<reference evidence="2 3" key="1">
    <citation type="journal article" date="2018" name="Front. Plant Sci.">
        <title>Red Clover (Trifolium pratense) and Zigzag Clover (T. medium) - A Picture of Genomic Similarities and Differences.</title>
        <authorList>
            <person name="Dluhosova J."/>
            <person name="Istvanek J."/>
            <person name="Nedelnik J."/>
            <person name="Repkova J."/>
        </authorList>
    </citation>
    <scope>NUCLEOTIDE SEQUENCE [LARGE SCALE GENOMIC DNA]</scope>
    <source>
        <strain evidence="3">cv. 10/8</strain>
        <tissue evidence="2">Leaf</tissue>
    </source>
</reference>
<protein>
    <submittedName>
        <fullName evidence="2">Uncharacterized protein</fullName>
    </submittedName>
</protein>
<feature type="region of interest" description="Disordered" evidence="1">
    <location>
        <begin position="1"/>
        <end position="24"/>
    </location>
</feature>
<dbReference type="EMBL" id="LXQA010811704">
    <property type="protein sequence ID" value="MCI72141.1"/>
    <property type="molecule type" value="Genomic_DNA"/>
</dbReference>
<sequence>GRDGPETAVKIETEPKGRKEKPGTTCGVLATAVATPKTDFGSF</sequence>
<feature type="compositionally biased region" description="Basic and acidic residues" evidence="1">
    <location>
        <begin position="1"/>
        <end position="22"/>
    </location>
</feature>
<comment type="caution">
    <text evidence="2">The sequence shown here is derived from an EMBL/GenBank/DDBJ whole genome shotgun (WGS) entry which is preliminary data.</text>
</comment>
<evidence type="ECO:0000313" key="3">
    <source>
        <dbReference type="Proteomes" id="UP000265520"/>
    </source>
</evidence>
<feature type="non-terminal residue" evidence="2">
    <location>
        <position position="1"/>
    </location>
</feature>
<evidence type="ECO:0000256" key="1">
    <source>
        <dbReference type="SAM" id="MobiDB-lite"/>
    </source>
</evidence>
<name>A0A392UF42_9FABA</name>
<accession>A0A392UF42</accession>
<evidence type="ECO:0000313" key="2">
    <source>
        <dbReference type="EMBL" id="MCI72141.1"/>
    </source>
</evidence>
<dbReference type="AlphaFoldDB" id="A0A392UF42"/>
<keyword evidence="3" id="KW-1185">Reference proteome</keyword>
<proteinExistence type="predicted"/>
<dbReference type="Proteomes" id="UP000265520">
    <property type="component" value="Unassembled WGS sequence"/>
</dbReference>